<keyword evidence="6" id="KW-0072">Autophagy</keyword>
<evidence type="ECO:0000256" key="5">
    <source>
        <dbReference type="PIRSR" id="PIRSR604241-50"/>
    </source>
</evidence>
<comment type="similarity">
    <text evidence="2 6">Belongs to the ATG8 family.</text>
</comment>
<dbReference type="Gene3D" id="3.10.20.90">
    <property type="entry name" value="Phosphatidylinositol 3-kinase Catalytic Subunit, Chain A, domain 1"/>
    <property type="match status" value="1"/>
</dbReference>
<evidence type="ECO:0000256" key="3">
    <source>
        <dbReference type="ARBA" id="ARBA00023136"/>
    </source>
</evidence>
<dbReference type="GO" id="GO:0016020">
    <property type="term" value="C:membrane"/>
    <property type="evidence" value="ECO:0007669"/>
    <property type="project" value="UniProtKB-SubCell"/>
</dbReference>
<reference evidence="8" key="1">
    <citation type="submission" date="2023-06" db="EMBL/GenBank/DDBJ databases">
        <title>Genomic analysis of the entomopathogenic nematode Steinernema hermaphroditum.</title>
        <authorList>
            <person name="Schwarz E.M."/>
            <person name="Heppert J.K."/>
            <person name="Baniya A."/>
            <person name="Schwartz H.T."/>
            <person name="Tan C.-H."/>
            <person name="Antoshechkin I."/>
            <person name="Sternberg P.W."/>
            <person name="Goodrich-Blair H."/>
            <person name="Dillman A.R."/>
        </authorList>
    </citation>
    <scope>NUCLEOTIDE SEQUENCE</scope>
    <source>
        <strain evidence="8">PS9179</strain>
        <tissue evidence="8">Whole animal</tissue>
    </source>
</reference>
<proteinExistence type="inferred from homology"/>
<evidence type="ECO:0000256" key="1">
    <source>
        <dbReference type="ARBA" id="ARBA00004370"/>
    </source>
</evidence>
<evidence type="ECO:0008006" key="10">
    <source>
        <dbReference type="Google" id="ProtNLM"/>
    </source>
</evidence>
<dbReference type="Proteomes" id="UP001175271">
    <property type="component" value="Unassembled WGS sequence"/>
</dbReference>
<evidence type="ECO:0000313" key="9">
    <source>
        <dbReference type="Proteomes" id="UP001175271"/>
    </source>
</evidence>
<dbReference type="EMBL" id="JAUCMV010000003">
    <property type="protein sequence ID" value="KAK0412956.1"/>
    <property type="molecule type" value="Genomic_DNA"/>
</dbReference>
<keyword evidence="9" id="KW-1185">Reference proteome</keyword>
<feature type="lipid moiety-binding region" description="Phosphatidylserine amidated glycine; alternate" evidence="5">
    <location>
        <position position="146"/>
    </location>
</feature>
<dbReference type="InterPro" id="IPR004241">
    <property type="entry name" value="Atg8-like"/>
</dbReference>
<accession>A0AA39HVT1</accession>
<keyword evidence="3" id="KW-0472">Membrane</keyword>
<evidence type="ECO:0000313" key="8">
    <source>
        <dbReference type="EMBL" id="KAK0412956.1"/>
    </source>
</evidence>
<evidence type="ECO:0000256" key="6">
    <source>
        <dbReference type="RuleBase" id="RU004384"/>
    </source>
</evidence>
<dbReference type="InterPro" id="IPR029071">
    <property type="entry name" value="Ubiquitin-like_domsf"/>
</dbReference>
<dbReference type="Pfam" id="PF02991">
    <property type="entry name" value="ATG8"/>
    <property type="match status" value="1"/>
</dbReference>
<dbReference type="PANTHER" id="PTHR10969">
    <property type="entry name" value="MICROTUBULE-ASSOCIATED PROTEINS 1A/1B LIGHT CHAIN 3-RELATED"/>
    <property type="match status" value="1"/>
</dbReference>
<sequence>MTSAKSSSQIMWSFPSDSSGEAELIDTKPVDRRSFKERYSLQRRKAMAAKYTEKSPDLVPVICEKASHSCLEGTINSKYTIAADITVAKFLMVIRQKLNVRSDESIFLFVDNSLPPATLTIGQLHGKYVDEDGFLYLTYQGESVYGN</sequence>
<feature type="compositionally biased region" description="Polar residues" evidence="7">
    <location>
        <begin position="1"/>
        <end position="19"/>
    </location>
</feature>
<comment type="subcellular location">
    <subcellularLocation>
        <location evidence="1">Membrane</location>
    </subcellularLocation>
</comment>
<protein>
    <recommendedName>
        <fullName evidence="10">Autophagy-related protein</fullName>
    </recommendedName>
</protein>
<evidence type="ECO:0000256" key="7">
    <source>
        <dbReference type="SAM" id="MobiDB-lite"/>
    </source>
</evidence>
<dbReference type="SUPFAM" id="SSF54236">
    <property type="entry name" value="Ubiquitin-like"/>
    <property type="match status" value="1"/>
</dbReference>
<dbReference type="GO" id="GO:0006914">
    <property type="term" value="P:autophagy"/>
    <property type="evidence" value="ECO:0007669"/>
    <property type="project" value="UniProtKB-KW"/>
</dbReference>
<dbReference type="AlphaFoldDB" id="A0AA39HVT1"/>
<feature type="region of interest" description="Disordered" evidence="7">
    <location>
        <begin position="1"/>
        <end position="21"/>
    </location>
</feature>
<gene>
    <name evidence="8" type="ORF">QR680_006507</name>
</gene>
<evidence type="ECO:0000256" key="2">
    <source>
        <dbReference type="ARBA" id="ARBA00007293"/>
    </source>
</evidence>
<organism evidence="8 9">
    <name type="scientific">Steinernema hermaphroditum</name>
    <dbReference type="NCBI Taxonomy" id="289476"/>
    <lineage>
        <taxon>Eukaryota</taxon>
        <taxon>Metazoa</taxon>
        <taxon>Ecdysozoa</taxon>
        <taxon>Nematoda</taxon>
        <taxon>Chromadorea</taxon>
        <taxon>Rhabditida</taxon>
        <taxon>Tylenchina</taxon>
        <taxon>Panagrolaimomorpha</taxon>
        <taxon>Strongyloidoidea</taxon>
        <taxon>Steinernematidae</taxon>
        <taxon>Steinernema</taxon>
    </lineage>
</organism>
<name>A0AA39HVT1_9BILA</name>
<comment type="caution">
    <text evidence="8">The sequence shown here is derived from an EMBL/GenBank/DDBJ whole genome shotgun (WGS) entry which is preliminary data.</text>
</comment>
<evidence type="ECO:0000256" key="4">
    <source>
        <dbReference type="ARBA" id="ARBA00023288"/>
    </source>
</evidence>
<keyword evidence="4 5" id="KW-0449">Lipoprotein</keyword>